<sequence>MIPPLFVKWPKLLLFRFNGKLKKKKKFISDVPHFLIATKDAECEIILDPKLIIDRYKNNNTYEVLKNQDRKKWPICLRKFKTVNGDQGLLFLDQRLFIPSTFHGELLFNLHGSHRSLLYMRRTIAMKFIVEGYTRKIGNF</sequence>
<protein>
    <submittedName>
        <fullName evidence="2">Uncharacterized protein</fullName>
    </submittedName>
</protein>
<dbReference type="AlphaFoldDB" id="A0A0K0FD13"/>
<keyword evidence="1" id="KW-1185">Reference proteome</keyword>
<name>A0A0K0FD13_STRVS</name>
<evidence type="ECO:0000313" key="1">
    <source>
        <dbReference type="Proteomes" id="UP000035680"/>
    </source>
</evidence>
<dbReference type="STRING" id="75913.A0A0K0FD13"/>
<evidence type="ECO:0000313" key="2">
    <source>
        <dbReference type="WBParaSite" id="SVE_0673100.1"/>
    </source>
</evidence>
<proteinExistence type="predicted"/>
<reference evidence="1" key="1">
    <citation type="submission" date="2014-07" db="EMBL/GenBank/DDBJ databases">
        <authorList>
            <person name="Martin A.A"/>
            <person name="De Silva N."/>
        </authorList>
    </citation>
    <scope>NUCLEOTIDE SEQUENCE</scope>
</reference>
<reference evidence="2" key="2">
    <citation type="submission" date="2015-08" db="UniProtKB">
        <authorList>
            <consortium name="WormBaseParasite"/>
        </authorList>
    </citation>
    <scope>IDENTIFICATION</scope>
</reference>
<dbReference type="WBParaSite" id="SVE_0673100.1">
    <property type="protein sequence ID" value="SVE_0673100.1"/>
    <property type="gene ID" value="SVE_0673100"/>
</dbReference>
<dbReference type="Proteomes" id="UP000035680">
    <property type="component" value="Unassembled WGS sequence"/>
</dbReference>
<accession>A0A0K0FD13</accession>
<organism evidence="1 2">
    <name type="scientific">Strongyloides venezuelensis</name>
    <name type="common">Threadworm</name>
    <dbReference type="NCBI Taxonomy" id="75913"/>
    <lineage>
        <taxon>Eukaryota</taxon>
        <taxon>Metazoa</taxon>
        <taxon>Ecdysozoa</taxon>
        <taxon>Nematoda</taxon>
        <taxon>Chromadorea</taxon>
        <taxon>Rhabditida</taxon>
        <taxon>Tylenchina</taxon>
        <taxon>Panagrolaimomorpha</taxon>
        <taxon>Strongyloidoidea</taxon>
        <taxon>Strongyloididae</taxon>
        <taxon>Strongyloides</taxon>
    </lineage>
</organism>